<evidence type="ECO:0000256" key="4">
    <source>
        <dbReference type="ARBA" id="ARBA00022989"/>
    </source>
</evidence>
<feature type="transmembrane region" description="Helical" evidence="7">
    <location>
        <begin position="77"/>
        <end position="95"/>
    </location>
</feature>
<feature type="region of interest" description="Disordered" evidence="8">
    <location>
        <begin position="1"/>
        <end position="30"/>
    </location>
</feature>
<keyword evidence="2 7" id="KW-0132">Cell division</keyword>
<comment type="similarity">
    <text evidence="7">Belongs to the CrgA family.</text>
</comment>
<evidence type="ECO:0000313" key="9">
    <source>
        <dbReference type="EMBL" id="MST33055.1"/>
    </source>
</evidence>
<comment type="caution">
    <text evidence="9">The sequence shown here is derived from an EMBL/GenBank/DDBJ whole genome shotgun (WGS) entry which is preliminary data.</text>
</comment>
<gene>
    <name evidence="7" type="primary">crgA</name>
    <name evidence="9" type="ORF">GHK86_10025</name>
</gene>
<keyword evidence="4 7" id="KW-1133">Transmembrane helix</keyword>
<keyword evidence="1 7" id="KW-1003">Cell membrane</keyword>
<evidence type="ECO:0000313" key="10">
    <source>
        <dbReference type="Proteomes" id="UP000437736"/>
    </source>
</evidence>
<evidence type="ECO:0000256" key="6">
    <source>
        <dbReference type="ARBA" id="ARBA00023306"/>
    </source>
</evidence>
<dbReference type="HAMAP" id="MF_00631">
    <property type="entry name" value="CrgA"/>
    <property type="match status" value="1"/>
</dbReference>
<feature type="transmembrane region" description="Helical" evidence="7">
    <location>
        <begin position="47"/>
        <end position="71"/>
    </location>
</feature>
<dbReference type="EMBL" id="WJHE01000469">
    <property type="protein sequence ID" value="MST33055.1"/>
    <property type="molecule type" value="Genomic_DNA"/>
</dbReference>
<keyword evidence="10" id="KW-1185">Reference proteome</keyword>
<organism evidence="9 10">
    <name type="scientific">Acidiferrimicrobium australe</name>
    <dbReference type="NCBI Taxonomy" id="2664430"/>
    <lineage>
        <taxon>Bacteria</taxon>
        <taxon>Bacillati</taxon>
        <taxon>Actinomycetota</taxon>
        <taxon>Acidimicrobiia</taxon>
        <taxon>Acidimicrobiales</taxon>
        <taxon>Acidimicrobiaceae</taxon>
        <taxon>Acidiferrimicrobium</taxon>
    </lineage>
</organism>
<dbReference type="Proteomes" id="UP000437736">
    <property type="component" value="Unassembled WGS sequence"/>
</dbReference>
<sequence length="99" mass="10667">MARRTKETGRVTPKGGRPARTSAATATTTVSGRYTPPIPDEYRSSPWWVPALVLAFMGLGVLAIVLNYLSLLPASPTNWYLLGGLVGVIAGFIVATRWH</sequence>
<evidence type="ECO:0000256" key="3">
    <source>
        <dbReference type="ARBA" id="ARBA00022692"/>
    </source>
</evidence>
<evidence type="ECO:0000256" key="1">
    <source>
        <dbReference type="ARBA" id="ARBA00022475"/>
    </source>
</evidence>
<evidence type="ECO:0000256" key="2">
    <source>
        <dbReference type="ARBA" id="ARBA00022618"/>
    </source>
</evidence>
<feature type="compositionally biased region" description="Low complexity" evidence="8">
    <location>
        <begin position="19"/>
        <end position="29"/>
    </location>
</feature>
<protein>
    <recommendedName>
        <fullName evidence="7">Cell division protein CrgA</fullName>
    </recommendedName>
</protein>
<keyword evidence="3 7" id="KW-0812">Transmembrane</keyword>
<comment type="subcellular location">
    <subcellularLocation>
        <location evidence="7">Cell membrane</location>
        <topology evidence="7">Multi-pass membrane protein</topology>
    </subcellularLocation>
</comment>
<evidence type="ECO:0000256" key="8">
    <source>
        <dbReference type="SAM" id="MobiDB-lite"/>
    </source>
</evidence>
<comment type="function">
    <text evidence="7">Involved in cell division.</text>
</comment>
<evidence type="ECO:0000256" key="5">
    <source>
        <dbReference type="ARBA" id="ARBA00023136"/>
    </source>
</evidence>
<keyword evidence="6 7" id="KW-0131">Cell cycle</keyword>
<evidence type="ECO:0000256" key="7">
    <source>
        <dbReference type="HAMAP-Rule" id="MF_00631"/>
    </source>
</evidence>
<accession>A0ABW9QT86</accession>
<dbReference type="InterPro" id="IPR009619">
    <property type="entry name" value="CrgA"/>
</dbReference>
<reference evidence="9 10" key="1">
    <citation type="submission" date="2019-11" db="EMBL/GenBank/DDBJ databases">
        <title>Acidiferrimicrobium australis gen. nov., sp. nov., an acidophilic and obligately heterotrophic, member of the Actinobacteria that catalyses dissimilatory oxido- reduction of iron isolated from metal-rich acidic water in Chile.</title>
        <authorList>
            <person name="Gonzalez D."/>
            <person name="Huber K."/>
            <person name="Hedrich S."/>
            <person name="Rojas-Villalobos C."/>
            <person name="Quatrini R."/>
            <person name="Dinamarca M.A."/>
            <person name="Schwarz A."/>
            <person name="Canales C."/>
            <person name="Nancucheo I."/>
        </authorList>
    </citation>
    <scope>NUCLEOTIDE SEQUENCE [LARGE SCALE GENOMIC DNA]</scope>
    <source>
        <strain evidence="9 10">USS-CCA1</strain>
    </source>
</reference>
<keyword evidence="5 7" id="KW-0472">Membrane</keyword>
<proteinExistence type="inferred from homology"/>
<name>A0ABW9QT86_9ACTN</name>
<dbReference type="Pfam" id="PF06781">
    <property type="entry name" value="CrgA"/>
    <property type="match status" value="1"/>
</dbReference>